<dbReference type="RefSeq" id="WP_317643104.1">
    <property type="nucleotide sequence ID" value="NZ_AP026800.1"/>
</dbReference>
<dbReference type="PANTHER" id="PTHR21039:SF0">
    <property type="entry name" value="HISTIDINOL-PHOSPHATASE"/>
    <property type="match status" value="1"/>
</dbReference>
<dbReference type="EC" id="3.1.3.15" evidence="3 8"/>
<dbReference type="Proteomes" id="UP001321748">
    <property type="component" value="Chromosome"/>
</dbReference>
<dbReference type="EMBL" id="AP026800">
    <property type="protein sequence ID" value="BDR54085.1"/>
    <property type="molecule type" value="Genomic_DNA"/>
</dbReference>
<evidence type="ECO:0000313" key="11">
    <source>
        <dbReference type="Proteomes" id="UP001321748"/>
    </source>
</evidence>
<evidence type="ECO:0000256" key="4">
    <source>
        <dbReference type="ARBA" id="ARBA00022605"/>
    </source>
</evidence>
<evidence type="ECO:0000256" key="5">
    <source>
        <dbReference type="ARBA" id="ARBA00022801"/>
    </source>
</evidence>
<evidence type="ECO:0000313" key="10">
    <source>
        <dbReference type="EMBL" id="BDR54085.1"/>
    </source>
</evidence>
<proteinExistence type="inferred from homology"/>
<accession>A0ABN6SHM9</accession>
<gene>
    <name evidence="10" type="ORF">KIMH_01960</name>
</gene>
<keyword evidence="11" id="KW-1185">Reference proteome</keyword>
<dbReference type="Pfam" id="PF02811">
    <property type="entry name" value="PHP"/>
    <property type="match status" value="1"/>
</dbReference>
<evidence type="ECO:0000256" key="1">
    <source>
        <dbReference type="ARBA" id="ARBA00004970"/>
    </source>
</evidence>
<sequence length="265" mass="30281">MLADFHAHSQYSFDSDSSIESYLDADNRLLVTTEHLELHNSAHNNMDDIPDFVQINRNMAAIEEESRQSLTTVVGAEVGYSREHFQQLEDILASQPIALRLLSFHAYRDHDYIETEAHRDLSDSDYAYAYFDMVLEGVEKLGSQVQVLAHLDYPLRYRESLASDALFDQYQPQIEAILLACARQGIVIEMNTKSMVKYGRECLYNRLAELVAHLNSPEHPLEVCLGSDCHRAQDWHAHFEQALAMVNAHGLKPISVEGMLERRMV</sequence>
<keyword evidence="4 8" id="KW-0028">Amino-acid biosynthesis</keyword>
<dbReference type="SUPFAM" id="SSF89550">
    <property type="entry name" value="PHP domain-like"/>
    <property type="match status" value="1"/>
</dbReference>
<comment type="similarity">
    <text evidence="2 8">Belongs to the PHP hydrolase family. HisK subfamily.</text>
</comment>
<dbReference type="PANTHER" id="PTHR21039">
    <property type="entry name" value="HISTIDINOL PHOSPHATASE-RELATED"/>
    <property type="match status" value="1"/>
</dbReference>
<name>A0ABN6SHM9_9BIFI</name>
<keyword evidence="5 8" id="KW-0378">Hydrolase</keyword>
<organism evidence="10 11">
    <name type="scientific">Bombiscardovia apis</name>
    <dbReference type="NCBI Taxonomy" id="2932182"/>
    <lineage>
        <taxon>Bacteria</taxon>
        <taxon>Bacillati</taxon>
        <taxon>Actinomycetota</taxon>
        <taxon>Actinomycetes</taxon>
        <taxon>Bifidobacteriales</taxon>
        <taxon>Bifidobacteriaceae</taxon>
        <taxon>Bombiscardovia</taxon>
    </lineage>
</organism>
<dbReference type="InterPro" id="IPR004013">
    <property type="entry name" value="PHP_dom"/>
</dbReference>
<evidence type="ECO:0000259" key="9">
    <source>
        <dbReference type="Pfam" id="PF02811"/>
    </source>
</evidence>
<evidence type="ECO:0000256" key="8">
    <source>
        <dbReference type="RuleBase" id="RU366003"/>
    </source>
</evidence>
<dbReference type="InterPro" id="IPR010140">
    <property type="entry name" value="Histidinol_P_phosphatase_HisJ"/>
</dbReference>
<comment type="pathway">
    <text evidence="1 8">Amino-acid biosynthesis; L-histidine biosynthesis; L-histidine from 5-phospho-alpha-D-ribose 1-diphosphate: step 8/9.</text>
</comment>
<protein>
    <recommendedName>
        <fullName evidence="3 8">Histidinol-phosphatase</fullName>
        <shortName evidence="8">HolPase</shortName>
        <ecNumber evidence="3 8">3.1.3.15</ecNumber>
    </recommendedName>
</protein>
<feature type="domain" description="PHP" evidence="9">
    <location>
        <begin position="4"/>
        <end position="192"/>
    </location>
</feature>
<evidence type="ECO:0000256" key="7">
    <source>
        <dbReference type="ARBA" id="ARBA00049158"/>
    </source>
</evidence>
<evidence type="ECO:0000256" key="3">
    <source>
        <dbReference type="ARBA" id="ARBA00013085"/>
    </source>
</evidence>
<comment type="catalytic activity">
    <reaction evidence="7 8">
        <text>L-histidinol phosphate + H2O = L-histidinol + phosphate</text>
        <dbReference type="Rhea" id="RHEA:14465"/>
        <dbReference type="ChEBI" id="CHEBI:15377"/>
        <dbReference type="ChEBI" id="CHEBI:43474"/>
        <dbReference type="ChEBI" id="CHEBI:57699"/>
        <dbReference type="ChEBI" id="CHEBI:57980"/>
        <dbReference type="EC" id="3.1.3.15"/>
    </reaction>
</comment>
<evidence type="ECO:0000256" key="2">
    <source>
        <dbReference type="ARBA" id="ARBA00009152"/>
    </source>
</evidence>
<keyword evidence="6 8" id="KW-0368">Histidine biosynthesis</keyword>
<reference evidence="10 11" key="1">
    <citation type="journal article" date="2023" name="Microbiol. Spectr.">
        <title>Symbiosis of Carpenter Bees with Uncharacterized Lactic Acid Bacteria Showing NAD Auxotrophy.</title>
        <authorList>
            <person name="Kawasaki S."/>
            <person name="Ozawa K."/>
            <person name="Mori T."/>
            <person name="Yamamoto A."/>
            <person name="Ito M."/>
            <person name="Ohkuma M."/>
            <person name="Sakamoto M."/>
            <person name="Matsutani M."/>
        </authorList>
    </citation>
    <scope>NUCLEOTIDE SEQUENCE [LARGE SCALE GENOMIC DNA]</scope>
    <source>
        <strain evidence="10 11">KimH</strain>
    </source>
</reference>
<dbReference type="Gene3D" id="3.20.20.140">
    <property type="entry name" value="Metal-dependent hydrolases"/>
    <property type="match status" value="1"/>
</dbReference>
<evidence type="ECO:0000256" key="6">
    <source>
        <dbReference type="ARBA" id="ARBA00023102"/>
    </source>
</evidence>
<dbReference type="InterPro" id="IPR016195">
    <property type="entry name" value="Pol/histidinol_Pase-like"/>
</dbReference>